<evidence type="ECO:0000259" key="4">
    <source>
        <dbReference type="PROSITE" id="PS50102"/>
    </source>
</evidence>
<keyword evidence="2" id="KW-0862">Zinc</keyword>
<accession>A0A0N4VGI5</accession>
<sequence length="235" mass="26873">MVKLFVGGLPEGVDSIRLRQLFSQFVLVNECDVIKDYAFVHVADEEAARIAIEKLDGYILENKAINIRRSTSKLRREPGMDKRCYRCGSSEHKTPQCPQDPALKRPNAGVVTGPDQKRLALDPLYVFNKCQAMKISVFLFARTFSKVTGFIRSLLGVDLIPLYEQYLESRTKYFYFRERLMKEVKVRAQLAPYNQPSTLQAPYASGVYNAYQPQPQTYSQQYCFSAFVVSLALKI</sequence>
<evidence type="ECO:0000256" key="1">
    <source>
        <dbReference type="ARBA" id="ARBA00022884"/>
    </source>
</evidence>
<feature type="domain" description="RRM" evidence="4">
    <location>
        <begin position="2"/>
        <end position="72"/>
    </location>
</feature>
<dbReference type="PANTHER" id="PTHR48025:SF1">
    <property type="entry name" value="RRM DOMAIN-CONTAINING PROTEIN"/>
    <property type="match status" value="1"/>
</dbReference>
<feature type="domain" description="CCHC-type" evidence="5">
    <location>
        <begin position="83"/>
        <end position="99"/>
    </location>
</feature>
<dbReference type="InterPro" id="IPR035979">
    <property type="entry name" value="RBD_domain_sf"/>
</dbReference>
<dbReference type="Gene3D" id="3.30.70.330">
    <property type="match status" value="1"/>
</dbReference>
<proteinExistence type="predicted"/>
<dbReference type="PROSITE" id="PS50102">
    <property type="entry name" value="RRM"/>
    <property type="match status" value="1"/>
</dbReference>
<dbReference type="Proteomes" id="UP000274131">
    <property type="component" value="Unassembled WGS sequence"/>
</dbReference>
<keyword evidence="2" id="KW-0863">Zinc-finger</keyword>
<dbReference type="PANTHER" id="PTHR48025">
    <property type="entry name" value="OS02G0815200 PROTEIN"/>
    <property type="match status" value="1"/>
</dbReference>
<dbReference type="STRING" id="51028.A0A0N4VGI5"/>
<reference evidence="8" key="1">
    <citation type="submission" date="2017-02" db="UniProtKB">
        <authorList>
            <consortium name="WormBaseParasite"/>
        </authorList>
    </citation>
    <scope>IDENTIFICATION</scope>
</reference>
<dbReference type="InterPro" id="IPR012677">
    <property type="entry name" value="Nucleotide-bd_a/b_plait_sf"/>
</dbReference>
<dbReference type="OrthoDB" id="79941at2759"/>
<evidence type="ECO:0000313" key="6">
    <source>
        <dbReference type="EMBL" id="VDD94530.1"/>
    </source>
</evidence>
<dbReference type="PROSITE" id="PS50158">
    <property type="entry name" value="ZF_CCHC"/>
    <property type="match status" value="1"/>
</dbReference>
<dbReference type="InterPro" id="IPR000504">
    <property type="entry name" value="RRM_dom"/>
</dbReference>
<dbReference type="GO" id="GO:0003729">
    <property type="term" value="F:mRNA binding"/>
    <property type="evidence" value="ECO:0007669"/>
    <property type="project" value="TreeGrafter"/>
</dbReference>
<evidence type="ECO:0000256" key="2">
    <source>
        <dbReference type="PROSITE-ProRule" id="PRU00047"/>
    </source>
</evidence>
<dbReference type="InterPro" id="IPR050502">
    <property type="entry name" value="Euk_RNA-bind_prot"/>
</dbReference>
<dbReference type="Pfam" id="PF00076">
    <property type="entry name" value="RRM_1"/>
    <property type="match status" value="1"/>
</dbReference>
<name>A0A0N4VGI5_ENTVE</name>
<reference evidence="6 7" key="2">
    <citation type="submission" date="2018-10" db="EMBL/GenBank/DDBJ databases">
        <authorList>
            <consortium name="Pathogen Informatics"/>
        </authorList>
    </citation>
    <scope>NUCLEOTIDE SEQUENCE [LARGE SCALE GENOMIC DNA]</scope>
</reference>
<dbReference type="SUPFAM" id="SSF54928">
    <property type="entry name" value="RNA-binding domain, RBD"/>
    <property type="match status" value="1"/>
</dbReference>
<organism evidence="8">
    <name type="scientific">Enterobius vermicularis</name>
    <name type="common">Human pinworm</name>
    <dbReference type="NCBI Taxonomy" id="51028"/>
    <lineage>
        <taxon>Eukaryota</taxon>
        <taxon>Metazoa</taxon>
        <taxon>Ecdysozoa</taxon>
        <taxon>Nematoda</taxon>
        <taxon>Chromadorea</taxon>
        <taxon>Rhabditida</taxon>
        <taxon>Spirurina</taxon>
        <taxon>Oxyuridomorpha</taxon>
        <taxon>Oxyuroidea</taxon>
        <taxon>Oxyuridae</taxon>
        <taxon>Enterobius</taxon>
    </lineage>
</organism>
<evidence type="ECO:0000256" key="3">
    <source>
        <dbReference type="PROSITE-ProRule" id="PRU00176"/>
    </source>
</evidence>
<dbReference type="InterPro" id="IPR001878">
    <property type="entry name" value="Znf_CCHC"/>
</dbReference>
<keyword evidence="2" id="KW-0479">Metal-binding</keyword>
<keyword evidence="1 3" id="KW-0694">RNA-binding</keyword>
<protein>
    <submittedName>
        <fullName evidence="8">RRM domain-containing protein</fullName>
    </submittedName>
</protein>
<dbReference type="SMART" id="SM00360">
    <property type="entry name" value="RRM"/>
    <property type="match status" value="1"/>
</dbReference>
<evidence type="ECO:0000313" key="7">
    <source>
        <dbReference type="Proteomes" id="UP000274131"/>
    </source>
</evidence>
<keyword evidence="7" id="KW-1185">Reference proteome</keyword>
<dbReference type="GO" id="GO:0008270">
    <property type="term" value="F:zinc ion binding"/>
    <property type="evidence" value="ECO:0007669"/>
    <property type="project" value="UniProtKB-KW"/>
</dbReference>
<evidence type="ECO:0000259" key="5">
    <source>
        <dbReference type="PROSITE" id="PS50158"/>
    </source>
</evidence>
<dbReference type="WBParaSite" id="EVEC_0000990701-mRNA-1">
    <property type="protein sequence ID" value="EVEC_0000990701-mRNA-1"/>
    <property type="gene ID" value="EVEC_0000990701"/>
</dbReference>
<dbReference type="AlphaFoldDB" id="A0A0N4VGI5"/>
<gene>
    <name evidence="6" type="ORF">EVEC_LOCUS9281</name>
</gene>
<dbReference type="GO" id="GO:0005634">
    <property type="term" value="C:nucleus"/>
    <property type="evidence" value="ECO:0007669"/>
    <property type="project" value="TreeGrafter"/>
</dbReference>
<dbReference type="EMBL" id="UXUI01009939">
    <property type="protein sequence ID" value="VDD94530.1"/>
    <property type="molecule type" value="Genomic_DNA"/>
</dbReference>
<evidence type="ECO:0000313" key="8">
    <source>
        <dbReference type="WBParaSite" id="EVEC_0000990701-mRNA-1"/>
    </source>
</evidence>